<proteinExistence type="predicted"/>
<name>A0A927BNK8_STRGL</name>
<organism evidence="1">
    <name type="scientific">Streptomyces globisporus</name>
    <dbReference type="NCBI Taxonomy" id="1908"/>
    <lineage>
        <taxon>Bacteria</taxon>
        <taxon>Bacillati</taxon>
        <taxon>Actinomycetota</taxon>
        <taxon>Actinomycetes</taxon>
        <taxon>Kitasatosporales</taxon>
        <taxon>Streptomycetaceae</taxon>
        <taxon>Streptomyces</taxon>
    </lineage>
</organism>
<reference evidence="1" key="1">
    <citation type="journal article" date="2020" name="PLoS ONE">
        <title>Isolation and characterization of Streptomyces bacteriophages and Streptomyces strains encoding biosynthetic arsenals: Streptomyces strains and phages for antibiotic discovery.</title>
        <authorList>
            <person name="Montano E.T."/>
            <person name="Nideffer J.F."/>
            <person name="Brumage L."/>
            <person name="Erb M."/>
            <person name="Derman A.I."/>
            <person name="Davis J.P."/>
            <person name="Estrada E."/>
            <person name="Fu S."/>
            <person name="Le D."/>
            <person name="Vuppala A."/>
            <person name="Tran C."/>
            <person name="Luterstein E."/>
            <person name="Lakkaraju S."/>
            <person name="Panchagnula S."/>
            <person name="Ren C."/>
            <person name="Doan J."/>
            <person name="Tran S."/>
            <person name="Soriano J."/>
            <person name="Fujita Y."/>
            <person name="Gutala P."/>
            <person name="Fujii Q."/>
            <person name="Lee M."/>
            <person name="Bui A."/>
            <person name="Villarreal C."/>
            <person name="Shing S.R."/>
            <person name="Kim S."/>
            <person name="Freeman D."/>
            <person name="Racha V."/>
            <person name="Ho A."/>
            <person name="Kumar P."/>
            <person name="Falah K."/>
            <person name="Dawson T."/>
            <person name="Enustun E."/>
            <person name="Prichard A."/>
            <person name="Gomez A."/>
            <person name="Khanna K."/>
            <person name="Trigg S."/>
            <person name="Fernandez L."/>
            <person name="Pogliano K."/>
            <person name="Pogliano J."/>
        </authorList>
    </citation>
    <scope>NUCLEOTIDE SEQUENCE</scope>
    <source>
        <strain evidence="1">QF2</strain>
    </source>
</reference>
<dbReference type="AlphaFoldDB" id="A0A927BNK8"/>
<accession>A0A927BNK8</accession>
<comment type="caution">
    <text evidence="1">The sequence shown here is derived from an EMBL/GenBank/DDBJ whole genome shotgun (WGS) entry which is preliminary data.</text>
</comment>
<sequence>MITCQALIRVRDLDRSWVLAAYDATTPRAALRWLRSQAGQAADQLDPRTDQRPPWGLRQWRTAETLRRWRDDMATHEAVIDDLAKGLPVSATAAGAAVRLTLTAVPQHFTVPPWAPSAPPADEEAP</sequence>
<evidence type="ECO:0000313" key="1">
    <source>
        <dbReference type="EMBL" id="MBD2829896.1"/>
    </source>
</evidence>
<dbReference type="EMBL" id="JACWUS010000005">
    <property type="protein sequence ID" value="MBD2829896.1"/>
    <property type="molecule type" value="Genomic_DNA"/>
</dbReference>
<gene>
    <name evidence="1" type="ORF">ID875_21250</name>
</gene>
<protein>
    <submittedName>
        <fullName evidence="1">Uncharacterized protein</fullName>
    </submittedName>
</protein>